<dbReference type="InterPro" id="IPR039672">
    <property type="entry name" value="MFS_2"/>
</dbReference>
<accession>M1MNN1</accession>
<feature type="transmembrane region" description="Helical" evidence="1">
    <location>
        <begin position="115"/>
        <end position="134"/>
    </location>
</feature>
<keyword evidence="1" id="KW-1133">Transmembrane helix</keyword>
<dbReference type="OrthoDB" id="9764596at2"/>
<evidence type="ECO:0000313" key="2">
    <source>
        <dbReference type="EMBL" id="AGF59499.1"/>
    </source>
</evidence>
<dbReference type="PANTHER" id="PTHR11328">
    <property type="entry name" value="MAJOR FACILITATOR SUPERFAMILY DOMAIN-CONTAINING PROTEIN"/>
    <property type="match status" value="1"/>
</dbReference>
<dbReference type="PANTHER" id="PTHR11328:SF24">
    <property type="entry name" value="MAJOR FACILITATOR SUPERFAMILY (MFS) PROFILE DOMAIN-CONTAINING PROTEIN"/>
    <property type="match status" value="1"/>
</dbReference>
<feature type="transmembrane region" description="Helical" evidence="1">
    <location>
        <begin position="231"/>
        <end position="253"/>
    </location>
</feature>
<dbReference type="RefSeq" id="WP_015395806.1">
    <property type="nucleotide sequence ID" value="NC_020291.1"/>
</dbReference>
<keyword evidence="1" id="KW-0472">Membrane</keyword>
<feature type="transmembrane region" description="Helical" evidence="1">
    <location>
        <begin position="369"/>
        <end position="395"/>
    </location>
</feature>
<dbReference type="Gene3D" id="1.20.1250.20">
    <property type="entry name" value="MFS general substrate transporter like domains"/>
    <property type="match status" value="1"/>
</dbReference>
<dbReference type="PATRIC" id="fig|931276.5.peg.5821"/>
<evidence type="ECO:0000313" key="3">
    <source>
        <dbReference type="Proteomes" id="UP000011728"/>
    </source>
</evidence>
<evidence type="ECO:0000256" key="1">
    <source>
        <dbReference type="SAM" id="Phobius"/>
    </source>
</evidence>
<dbReference type="GO" id="GO:0015293">
    <property type="term" value="F:symporter activity"/>
    <property type="evidence" value="ECO:0007669"/>
    <property type="project" value="InterPro"/>
</dbReference>
<dbReference type="KEGG" id="csr:Cspa_c57780"/>
<gene>
    <name evidence="2" type="ORF">Cspa_c57780</name>
</gene>
<dbReference type="EMBL" id="CP004121">
    <property type="protein sequence ID" value="AGF59499.1"/>
    <property type="molecule type" value="Genomic_DNA"/>
</dbReference>
<reference evidence="2 3" key="1">
    <citation type="submission" date="2013-02" db="EMBL/GenBank/DDBJ databases">
        <title>Genome sequence of Clostridium saccharoperbutylacetonicum N1-4(HMT).</title>
        <authorList>
            <person name="Poehlein A."/>
            <person name="Daniel R."/>
        </authorList>
    </citation>
    <scope>NUCLEOTIDE SEQUENCE [LARGE SCALE GENOMIC DNA]</scope>
    <source>
        <strain evidence="3">N1-4(HMT)</strain>
    </source>
</reference>
<dbReference type="GO" id="GO:0008643">
    <property type="term" value="P:carbohydrate transport"/>
    <property type="evidence" value="ECO:0007669"/>
    <property type="project" value="InterPro"/>
</dbReference>
<dbReference type="GO" id="GO:0005886">
    <property type="term" value="C:plasma membrane"/>
    <property type="evidence" value="ECO:0007669"/>
    <property type="project" value="TreeGrafter"/>
</dbReference>
<feature type="transmembrane region" description="Helical" evidence="1">
    <location>
        <begin position="322"/>
        <end position="348"/>
    </location>
</feature>
<keyword evidence="3" id="KW-1185">Reference proteome</keyword>
<dbReference type="InterPro" id="IPR036259">
    <property type="entry name" value="MFS_trans_sf"/>
</dbReference>
<feature type="transmembrane region" description="Helical" evidence="1">
    <location>
        <begin position="183"/>
        <end position="203"/>
    </location>
</feature>
<dbReference type="NCBIfam" id="TIGR00792">
    <property type="entry name" value="gph"/>
    <property type="match status" value="1"/>
</dbReference>
<keyword evidence="1" id="KW-0812">Transmembrane</keyword>
<feature type="transmembrane region" description="Helical" evidence="1">
    <location>
        <begin position="298"/>
        <end position="316"/>
    </location>
</feature>
<dbReference type="InterPro" id="IPR001927">
    <property type="entry name" value="Na/Gal_symport"/>
</dbReference>
<dbReference type="AlphaFoldDB" id="M1MNN1"/>
<dbReference type="CDD" id="cd17332">
    <property type="entry name" value="MFS_MelB_like"/>
    <property type="match status" value="1"/>
</dbReference>
<feature type="transmembrane region" description="Helical" evidence="1">
    <location>
        <begin position="265"/>
        <end position="286"/>
    </location>
</feature>
<dbReference type="Proteomes" id="UP000011728">
    <property type="component" value="Chromosome"/>
</dbReference>
<dbReference type="Pfam" id="PF13347">
    <property type="entry name" value="MFS_2"/>
    <property type="match status" value="1"/>
</dbReference>
<feature type="transmembrane region" description="Helical" evidence="1">
    <location>
        <begin position="155"/>
        <end position="177"/>
    </location>
</feature>
<dbReference type="GO" id="GO:0006814">
    <property type="term" value="P:sodium ion transport"/>
    <property type="evidence" value="ECO:0007669"/>
    <property type="project" value="InterPro"/>
</dbReference>
<name>M1MNN1_9CLOT</name>
<protein>
    <submittedName>
        <fullName evidence="2">Sugar (Glycoside-pentoside-hexuronide) transporter</fullName>
    </submittedName>
</protein>
<feature type="transmembrane region" description="Helical" evidence="1">
    <location>
        <begin position="51"/>
        <end position="72"/>
    </location>
</feature>
<feature type="transmembrane region" description="Helical" evidence="1">
    <location>
        <begin position="21"/>
        <end position="39"/>
    </location>
</feature>
<dbReference type="SUPFAM" id="SSF103473">
    <property type="entry name" value="MFS general substrate transporter"/>
    <property type="match status" value="1"/>
</dbReference>
<feature type="transmembrane region" description="Helical" evidence="1">
    <location>
        <begin position="407"/>
        <end position="430"/>
    </location>
</feature>
<organism evidence="2 3">
    <name type="scientific">Clostridium saccharoperbutylacetonicum N1-4(HMT)</name>
    <dbReference type="NCBI Taxonomy" id="931276"/>
    <lineage>
        <taxon>Bacteria</taxon>
        <taxon>Bacillati</taxon>
        <taxon>Bacillota</taxon>
        <taxon>Clostridia</taxon>
        <taxon>Eubacteriales</taxon>
        <taxon>Clostridiaceae</taxon>
        <taxon>Clostridium</taxon>
    </lineage>
</organism>
<feature type="transmembrane region" description="Helical" evidence="1">
    <location>
        <begin position="84"/>
        <end position="103"/>
    </location>
</feature>
<sequence>MSDSNVKLSLKEKLSYGVSDSGYNIIFTAIASFLMFYYTDVIGIDVATVGTLFLIVRVLDGISGPVIGILIDRTNTKWGKCRPWFLWFAGPYAVIAIMTVAVPELNNMGKIAYMYFTYIVFNFLALAIGSPITAMLPSLTTNSEERFKANSFRTIAGQVAVIIAGALTLPLVSILGQGNPRRGFMLTMVVFAIISFALLMTTFKNTRERVVLEKAQEPHLKESLKSLVRNFPCWILTIMNLVIFIGIVVKMQATVYFFKYNIGNVNIASAANALYSVSMIVAIAFIPMLAKRMKNRNIAILGFVISIIGQGILYLATINQSLVLTFVGIAVAAAGLGGGQSVVFVMFADVVDYGEWKTGVRAQGLLTTFGTMGVNCGAGIAAVVMSLILSIGGFIPNVEQTASSLSAISFCYVGLPIITLVISIGLMLLYKIDNMKDKMLADLAERHK</sequence>
<proteinExistence type="predicted"/>
<dbReference type="STRING" id="36745.CLSAP_55420"/>
<dbReference type="HOGENOM" id="CLU_027408_0_0_9"/>
<dbReference type="eggNOG" id="COG2211">
    <property type="taxonomic scope" value="Bacteria"/>
</dbReference>